<dbReference type="AlphaFoldDB" id="A0A1F6AML3"/>
<dbReference type="InterPro" id="IPR024079">
    <property type="entry name" value="MetalloPept_cat_dom_sf"/>
</dbReference>
<name>A0A1F6AML3_9BACT</name>
<sequence>MITYHENMVKDKELPYKTHQKKTSTVYKLLLLAALLLILVVLLAATNFLANQQNIRSKATDHGGPPSAQRIILLEFEFEKDDNDDIRMEFDKPEIRNGFVTGNLMISGNALNATLLDTNQNPILSQKFSLPEVVSIDGIDATTGREHGEMREVKADEYALTLPYDQNGEYVKIEDNKNDILALLSIKNAHSIHNIVAPTPKHGDDDDDHGLNINSPFMIDKTYAANGTFNIAIIGDNYQGDSVRFQSDVNDLVRGLVSIEPFATNRANIIFYPQLSAVSLCLPKNGWPAINCNDGLVLQEASTLPHDKIYVLYNGNYTGYAYIRGMISYGTNSLDQNLAVKQGLFIHEMVGHSLGGLMDEYSYNTSGLSYAPNCTPYSSCPDWSTVAGLGCFNTCGYTNLYRATDNSSVMNSSFFRGLLSFDSFSTQIVQTKLAELLNTSSATPTFPPTIAPTPTSLPTLIPTSTSTPTPVATLTPTLTPTITPTLDPSITVTVTPLVSQTPTPTLTSTPTPTLTVTPTSTITPTPSVVLCSIPNYCTLEKYCDLDLRSVGDCNSIGKVCCSPQTVFPTESPLLNPQGIVITPTIAQRFEEIPTLPPNQPEISVTPTYSPTLTVPLPSPTNNIFPTPTVYITPTITITPSPLIISPTHSSRPTSISTISPSSPAVKPTVTEYPRLSHFIFDTPTPFNVENLEFKRASPTPVPPFELPNIIQPSKSFISTIIEKLLSLLFNRN</sequence>
<gene>
    <name evidence="1" type="ORF">A2960_05105</name>
</gene>
<dbReference type="Gene3D" id="3.40.390.10">
    <property type="entry name" value="Collagenase (Catalytic Domain)"/>
    <property type="match status" value="1"/>
</dbReference>
<accession>A0A1F6AML3</accession>
<protein>
    <submittedName>
        <fullName evidence="1">Uncharacterized protein</fullName>
    </submittedName>
</protein>
<organism evidence="1 2">
    <name type="scientific">Candidatus Gottesmanbacteria bacterium RIFCSPLOWO2_01_FULL_39_12b</name>
    <dbReference type="NCBI Taxonomy" id="1798388"/>
    <lineage>
        <taxon>Bacteria</taxon>
        <taxon>Candidatus Gottesmaniibacteriota</taxon>
    </lineage>
</organism>
<dbReference type="EMBL" id="MFJR01000015">
    <property type="protein sequence ID" value="OGG25703.1"/>
    <property type="molecule type" value="Genomic_DNA"/>
</dbReference>
<evidence type="ECO:0000313" key="2">
    <source>
        <dbReference type="Proteomes" id="UP000176609"/>
    </source>
</evidence>
<comment type="caution">
    <text evidence="1">The sequence shown here is derived from an EMBL/GenBank/DDBJ whole genome shotgun (WGS) entry which is preliminary data.</text>
</comment>
<dbReference type="GO" id="GO:0008237">
    <property type="term" value="F:metallopeptidase activity"/>
    <property type="evidence" value="ECO:0007669"/>
    <property type="project" value="InterPro"/>
</dbReference>
<reference evidence="1 2" key="1">
    <citation type="journal article" date="2016" name="Nat. Commun.">
        <title>Thousands of microbial genomes shed light on interconnected biogeochemical processes in an aquifer system.</title>
        <authorList>
            <person name="Anantharaman K."/>
            <person name="Brown C.T."/>
            <person name="Hug L.A."/>
            <person name="Sharon I."/>
            <person name="Castelle C.J."/>
            <person name="Probst A.J."/>
            <person name="Thomas B.C."/>
            <person name="Singh A."/>
            <person name="Wilkins M.J."/>
            <person name="Karaoz U."/>
            <person name="Brodie E.L."/>
            <person name="Williams K.H."/>
            <person name="Hubbard S.S."/>
            <person name="Banfield J.F."/>
        </authorList>
    </citation>
    <scope>NUCLEOTIDE SEQUENCE [LARGE SCALE GENOMIC DNA]</scope>
</reference>
<proteinExistence type="predicted"/>
<dbReference type="Proteomes" id="UP000176609">
    <property type="component" value="Unassembled WGS sequence"/>
</dbReference>
<evidence type="ECO:0000313" key="1">
    <source>
        <dbReference type="EMBL" id="OGG25703.1"/>
    </source>
</evidence>